<keyword evidence="7" id="KW-1185">Reference proteome</keyword>
<dbReference type="InterPro" id="IPR002018">
    <property type="entry name" value="CarbesteraseB"/>
</dbReference>
<evidence type="ECO:0000313" key="7">
    <source>
        <dbReference type="Proteomes" id="UP000504629"/>
    </source>
</evidence>
<evidence type="ECO:0000313" key="8">
    <source>
        <dbReference type="RefSeq" id="XP_028041580.1"/>
    </source>
</evidence>
<evidence type="ECO:0000259" key="6">
    <source>
        <dbReference type="Pfam" id="PF00135"/>
    </source>
</evidence>
<protein>
    <submittedName>
        <fullName evidence="8">Venom carboxylesterase-6-like</fullName>
    </submittedName>
</protein>
<dbReference type="RefSeq" id="XP_028041580.1">
    <property type="nucleotide sequence ID" value="XM_028185779.1"/>
</dbReference>
<dbReference type="Pfam" id="PF00135">
    <property type="entry name" value="COesterase"/>
    <property type="match status" value="1"/>
</dbReference>
<dbReference type="InterPro" id="IPR029058">
    <property type="entry name" value="AB_hydrolase_fold"/>
</dbReference>
<keyword evidence="4" id="KW-0325">Glycoprotein</keyword>
<evidence type="ECO:0000256" key="5">
    <source>
        <dbReference type="SAM" id="SignalP"/>
    </source>
</evidence>
<reference evidence="8" key="1">
    <citation type="submission" date="2025-08" db="UniProtKB">
        <authorList>
            <consortium name="RefSeq"/>
        </authorList>
    </citation>
    <scope>IDENTIFICATION</scope>
    <source>
        <tissue evidence="8">Silk gland</tissue>
    </source>
</reference>
<name>A0A6J2KHR9_BOMMA</name>
<sequence length="554" mass="63002">MLRYLLLVVFFVKVFAGEEEENRIVVLSDGAVSGKKYWNGDYYEFYGVPYATVPKGKDKFKSPLPAEPWEGVKEANSLSSVCEQVYLTDDPDDEVMLHGEEECLTMNLLVPEIANENNLVPVMVYVHSGAFAGGSGNMAKYNYLARHDVIAISFNYRVGAIGFACLGTEDIPGNAGLRDQIAALKWINKNIKKFGGDPNRVTLGGYSVGATMAELLMLSKATDGLVHKLILESGSALAPFAINRHPITTARNIAISIGFNDTGSLKDLNDFLINAPIIDLASKSKNFYLTNSTFGFAPCIETKIEGLEPIITQSPLDIINSGDYKKIPIITGFANMEGISRTIKFGDWRDKMNENFADFLPADLKFENEKSRDDFIKDVLKYYFKSEKITHESLQAYIDYFSDSMFKYSIMKSAKLHARKSDKPVYLYEFTYVGKLNMKHYYMDRVKGASHRDQTAYVLDFFDHVTKPKDMDTRDRLTTMWTDFVKYDDPTAFESLLMNVKWLEYNEKEQNYLEIGAKLKMKKDIFVKRYVFWDKVYTKHYWTPTAVGVESTKQ</sequence>
<dbReference type="OrthoDB" id="19653at2759"/>
<feature type="chain" id="PRO_5026836414" evidence="5">
    <location>
        <begin position="17"/>
        <end position="554"/>
    </location>
</feature>
<keyword evidence="5" id="KW-0732">Signal</keyword>
<keyword evidence="3" id="KW-0378">Hydrolase</keyword>
<feature type="signal peptide" evidence="5">
    <location>
        <begin position="1"/>
        <end position="16"/>
    </location>
</feature>
<dbReference type="Gene3D" id="3.40.50.1820">
    <property type="entry name" value="alpha/beta hydrolase"/>
    <property type="match status" value="1"/>
</dbReference>
<feature type="domain" description="Carboxylesterase type B" evidence="6">
    <location>
        <begin position="23"/>
        <end position="533"/>
    </location>
</feature>
<evidence type="ECO:0000256" key="3">
    <source>
        <dbReference type="ARBA" id="ARBA00022801"/>
    </source>
</evidence>
<dbReference type="AlphaFoldDB" id="A0A6J2KHR9"/>
<dbReference type="SUPFAM" id="SSF53474">
    <property type="entry name" value="alpha/beta-Hydrolases"/>
    <property type="match status" value="1"/>
</dbReference>
<proteinExistence type="inferred from homology"/>
<dbReference type="Proteomes" id="UP000504629">
    <property type="component" value="Unplaced"/>
</dbReference>
<evidence type="ECO:0000256" key="2">
    <source>
        <dbReference type="ARBA" id="ARBA00022487"/>
    </source>
</evidence>
<dbReference type="PANTHER" id="PTHR43142">
    <property type="entry name" value="CARBOXYLIC ESTER HYDROLASE"/>
    <property type="match status" value="1"/>
</dbReference>
<accession>A0A6J2KHR9</accession>
<dbReference type="PANTHER" id="PTHR43142:SF1">
    <property type="entry name" value="CARBOXYLIC ESTER HYDROLASE"/>
    <property type="match status" value="1"/>
</dbReference>
<gene>
    <name evidence="8" type="primary">LOC114251492</name>
</gene>
<dbReference type="GO" id="GO:0052689">
    <property type="term" value="F:carboxylic ester hydrolase activity"/>
    <property type="evidence" value="ECO:0007669"/>
    <property type="project" value="UniProtKB-KW"/>
</dbReference>
<keyword evidence="2" id="KW-0719">Serine esterase</keyword>
<evidence type="ECO:0000256" key="1">
    <source>
        <dbReference type="ARBA" id="ARBA00005964"/>
    </source>
</evidence>
<organism evidence="7 8">
    <name type="scientific">Bombyx mandarina</name>
    <name type="common">Wild silk moth</name>
    <name type="synonym">Wild silkworm</name>
    <dbReference type="NCBI Taxonomy" id="7092"/>
    <lineage>
        <taxon>Eukaryota</taxon>
        <taxon>Metazoa</taxon>
        <taxon>Ecdysozoa</taxon>
        <taxon>Arthropoda</taxon>
        <taxon>Hexapoda</taxon>
        <taxon>Insecta</taxon>
        <taxon>Pterygota</taxon>
        <taxon>Neoptera</taxon>
        <taxon>Endopterygota</taxon>
        <taxon>Lepidoptera</taxon>
        <taxon>Glossata</taxon>
        <taxon>Ditrysia</taxon>
        <taxon>Bombycoidea</taxon>
        <taxon>Bombycidae</taxon>
        <taxon>Bombycinae</taxon>
        <taxon>Bombyx</taxon>
    </lineage>
</organism>
<dbReference type="GeneID" id="114251492"/>
<evidence type="ECO:0000256" key="4">
    <source>
        <dbReference type="ARBA" id="ARBA00023180"/>
    </source>
</evidence>
<comment type="similarity">
    <text evidence="1">Belongs to the type-B carboxylesterase/lipase family.</text>
</comment>
<dbReference type="KEGG" id="bman:114251492"/>